<comment type="caution">
    <text evidence="2">The sequence shown here is derived from an EMBL/GenBank/DDBJ whole genome shotgun (WGS) entry which is preliminary data.</text>
</comment>
<proteinExistence type="predicted"/>
<feature type="compositionally biased region" description="Polar residues" evidence="1">
    <location>
        <begin position="10"/>
        <end position="29"/>
    </location>
</feature>
<dbReference type="AlphaFoldDB" id="A0A8S3IQI0"/>
<protein>
    <submittedName>
        <fullName evidence="2">Uncharacterized protein</fullName>
    </submittedName>
</protein>
<dbReference type="EMBL" id="CAJOBI010335335">
    <property type="protein sequence ID" value="CAF5204984.1"/>
    <property type="molecule type" value="Genomic_DNA"/>
</dbReference>
<name>A0A8S3IQI0_9BILA</name>
<sequence length="119" mass="13340">MFFLDDEKSQNSSPTPDNDFSQSNNSDYDACISTTEESDQINDSSSEQKENKLVVLLESCLVDGDDNNHKIDTIEQNGYNKQKSDSNQQHYILDQANDTNTDNLGQSNNTKPSDNVILN</sequence>
<dbReference type="Proteomes" id="UP000676336">
    <property type="component" value="Unassembled WGS sequence"/>
</dbReference>
<reference evidence="2" key="1">
    <citation type="submission" date="2021-02" db="EMBL/GenBank/DDBJ databases">
        <authorList>
            <person name="Nowell W R."/>
        </authorList>
    </citation>
    <scope>NUCLEOTIDE SEQUENCE</scope>
</reference>
<evidence type="ECO:0000256" key="1">
    <source>
        <dbReference type="SAM" id="MobiDB-lite"/>
    </source>
</evidence>
<organism evidence="2 3">
    <name type="scientific">Rotaria magnacalcarata</name>
    <dbReference type="NCBI Taxonomy" id="392030"/>
    <lineage>
        <taxon>Eukaryota</taxon>
        <taxon>Metazoa</taxon>
        <taxon>Spiralia</taxon>
        <taxon>Gnathifera</taxon>
        <taxon>Rotifera</taxon>
        <taxon>Eurotatoria</taxon>
        <taxon>Bdelloidea</taxon>
        <taxon>Philodinida</taxon>
        <taxon>Philodinidae</taxon>
        <taxon>Rotaria</taxon>
    </lineage>
</organism>
<accession>A0A8S3IQI0</accession>
<feature type="region of interest" description="Disordered" evidence="1">
    <location>
        <begin position="64"/>
        <end position="119"/>
    </location>
</feature>
<evidence type="ECO:0000313" key="2">
    <source>
        <dbReference type="EMBL" id="CAF5204984.1"/>
    </source>
</evidence>
<feature type="region of interest" description="Disordered" evidence="1">
    <location>
        <begin position="1"/>
        <end position="29"/>
    </location>
</feature>
<evidence type="ECO:0000313" key="3">
    <source>
        <dbReference type="Proteomes" id="UP000676336"/>
    </source>
</evidence>
<feature type="compositionally biased region" description="Polar residues" evidence="1">
    <location>
        <begin position="74"/>
        <end position="119"/>
    </location>
</feature>
<gene>
    <name evidence="2" type="ORF">SMN809_LOCUS76638</name>
</gene>